<organism evidence="1 2">
    <name type="scientific">Tannerella forsythia</name>
    <name type="common">Bacteroides forsythus</name>
    <dbReference type="NCBI Taxonomy" id="28112"/>
    <lineage>
        <taxon>Bacteria</taxon>
        <taxon>Pseudomonadati</taxon>
        <taxon>Bacteroidota</taxon>
        <taxon>Bacteroidia</taxon>
        <taxon>Bacteroidales</taxon>
        <taxon>Tannerellaceae</taxon>
        <taxon>Tannerella</taxon>
    </lineage>
</organism>
<gene>
    <name evidence="1" type="ORF">EII40_05480</name>
</gene>
<evidence type="ECO:0000313" key="1">
    <source>
        <dbReference type="EMBL" id="RRD62028.1"/>
    </source>
</evidence>
<evidence type="ECO:0000313" key="2">
    <source>
        <dbReference type="Proteomes" id="UP000278609"/>
    </source>
</evidence>
<comment type="caution">
    <text evidence="1">The sequence shown here is derived from an EMBL/GenBank/DDBJ whole genome shotgun (WGS) entry which is preliminary data.</text>
</comment>
<reference evidence="1 2" key="1">
    <citation type="submission" date="2018-11" db="EMBL/GenBank/DDBJ databases">
        <title>Genomes From Bacteria Associated with the Canine Oral Cavity: a Test Case for Automated Genome-Based Taxonomic Assignment.</title>
        <authorList>
            <person name="Coil D.A."/>
            <person name="Jospin G."/>
            <person name="Darling A.E."/>
            <person name="Wallis C."/>
            <person name="Davis I.J."/>
            <person name="Harris S."/>
            <person name="Eisen J.A."/>
            <person name="Holcombe L.J."/>
            <person name="O'Flynn C."/>
        </authorList>
    </citation>
    <scope>NUCLEOTIDE SEQUENCE [LARGE SCALE GENOMIC DNA]</scope>
    <source>
        <strain evidence="1 2">OH2617_COT-023</strain>
    </source>
</reference>
<proteinExistence type="predicted"/>
<dbReference type="InterPro" id="IPR025316">
    <property type="entry name" value="DUF4221"/>
</dbReference>
<dbReference type="Proteomes" id="UP000278609">
    <property type="component" value="Unassembled WGS sequence"/>
</dbReference>
<dbReference type="EMBL" id="RQYS01000019">
    <property type="protein sequence ID" value="RRD62028.1"/>
    <property type="molecule type" value="Genomic_DNA"/>
</dbReference>
<accession>A0A3P1XVN5</accession>
<dbReference type="Pfam" id="PF13970">
    <property type="entry name" value="DUF4221"/>
    <property type="match status" value="1"/>
</dbReference>
<dbReference type="PROSITE" id="PS51257">
    <property type="entry name" value="PROKAR_LIPOPROTEIN"/>
    <property type="match status" value="1"/>
</dbReference>
<sequence>MFAKQNIRNKIMKNRTLGRILSGIGITLVMISCGKRKADVNEQSIHYDYELTSKEKIKSFELDNDTYYNAFYLYRFTDDLGQEYVSFLNYRTNQILFYDFSSCQLLFKTELPSEGPHGVNRISGYYIKDWNNIYVSSYGIPGLIRIDTAGLIRQKIPYGKTNEGYEIIPSYEPSSRPYIPPIFIGNKVYITQKPVDRLYSATHTPVSVVIDTLNKTCAQCPFFYGDILEKDHLSKSGDTRFSRDYDGEHFIYSFYTDEYIYVTSIDHQQVRKIKVKSKYIDRIKNETTPDNSDANLMVKNTLERAEYGDLIYDKYRNVYYRFAYPQTELDFDNYLQRTFFGRKRFSVIILDKEFNIIGETLFPESIYNSYVFFVHSDGLYISKDYQINYDQSDDSLNFQLFELSTSSK</sequence>
<name>A0A3P1XVN5_TANFO</name>
<protein>
    <submittedName>
        <fullName evidence="1">DUF4221 domain-containing protein</fullName>
    </submittedName>
</protein>
<dbReference type="OrthoDB" id="828261at2"/>
<dbReference type="AlphaFoldDB" id="A0A3P1XVN5"/>